<dbReference type="Proteomes" id="UP000887229">
    <property type="component" value="Unassembled WGS sequence"/>
</dbReference>
<accession>A0A9P7ZD36</accession>
<dbReference type="RefSeq" id="XP_046113391.1">
    <property type="nucleotide sequence ID" value="XM_046264400.1"/>
</dbReference>
<dbReference type="AlphaFoldDB" id="A0A9P7ZD36"/>
<dbReference type="EMBL" id="MU251307">
    <property type="protein sequence ID" value="KAG9249467.1"/>
    <property type="molecule type" value="Genomic_DNA"/>
</dbReference>
<organism evidence="2 3">
    <name type="scientific">Emericellopsis atlantica</name>
    <dbReference type="NCBI Taxonomy" id="2614577"/>
    <lineage>
        <taxon>Eukaryota</taxon>
        <taxon>Fungi</taxon>
        <taxon>Dikarya</taxon>
        <taxon>Ascomycota</taxon>
        <taxon>Pezizomycotina</taxon>
        <taxon>Sordariomycetes</taxon>
        <taxon>Hypocreomycetidae</taxon>
        <taxon>Hypocreales</taxon>
        <taxon>Bionectriaceae</taxon>
        <taxon>Emericellopsis</taxon>
    </lineage>
</organism>
<protein>
    <submittedName>
        <fullName evidence="2">Uncharacterized protein</fullName>
    </submittedName>
</protein>
<keyword evidence="3" id="KW-1185">Reference proteome</keyword>
<comment type="caution">
    <text evidence="2">The sequence shown here is derived from an EMBL/GenBank/DDBJ whole genome shotgun (WGS) entry which is preliminary data.</text>
</comment>
<proteinExistence type="predicted"/>
<evidence type="ECO:0000256" key="1">
    <source>
        <dbReference type="SAM" id="MobiDB-lite"/>
    </source>
</evidence>
<evidence type="ECO:0000313" key="3">
    <source>
        <dbReference type="Proteomes" id="UP000887229"/>
    </source>
</evidence>
<evidence type="ECO:0000313" key="2">
    <source>
        <dbReference type="EMBL" id="KAG9249467.1"/>
    </source>
</evidence>
<name>A0A9P7ZD36_9HYPO</name>
<feature type="region of interest" description="Disordered" evidence="1">
    <location>
        <begin position="1"/>
        <end position="87"/>
    </location>
</feature>
<feature type="compositionally biased region" description="Basic and acidic residues" evidence="1">
    <location>
        <begin position="39"/>
        <end position="52"/>
    </location>
</feature>
<reference evidence="2" key="1">
    <citation type="journal article" date="2021" name="IMA Fungus">
        <title>Genomic characterization of three marine fungi, including Emericellopsis atlantica sp. nov. with signatures of a generalist lifestyle and marine biomass degradation.</title>
        <authorList>
            <person name="Hagestad O.C."/>
            <person name="Hou L."/>
            <person name="Andersen J.H."/>
            <person name="Hansen E.H."/>
            <person name="Altermark B."/>
            <person name="Li C."/>
            <person name="Kuhnert E."/>
            <person name="Cox R.J."/>
            <person name="Crous P.W."/>
            <person name="Spatafora J.W."/>
            <person name="Lail K."/>
            <person name="Amirebrahimi M."/>
            <person name="Lipzen A."/>
            <person name="Pangilinan J."/>
            <person name="Andreopoulos W."/>
            <person name="Hayes R.D."/>
            <person name="Ng V."/>
            <person name="Grigoriev I.V."/>
            <person name="Jackson S.A."/>
            <person name="Sutton T.D.S."/>
            <person name="Dobson A.D.W."/>
            <person name="Rama T."/>
        </authorList>
    </citation>
    <scope>NUCLEOTIDE SEQUENCE</scope>
    <source>
        <strain evidence="2">TS7</strain>
    </source>
</reference>
<dbReference type="GeneID" id="70295303"/>
<gene>
    <name evidence="2" type="ORF">F5Z01DRAFT_669115</name>
</gene>
<sequence length="99" mass="10825">MRIQPVFYTNLLRPATDDPLPGQKHPPPPPVEVDGGEEFEVKEVIDSRSERRGRGRLSSTAQSETSVSLGGWEDPAELRASGSCSTRSRACGGVWPLYD</sequence>